<sequence>MLALVDGSAPFFLESSKRSQNWSKAPLSHLEKSSLPSRKKHKRVRESFSKYTKRISKLGFNAISLDEFCYLANYSFYPFPLAEKIRSYRKKYKKLFKIATSQGLQIFLTSDFFSVNEFISKHTGNELGKIITLFESALEDVFSTFPEISGIILRIGESDGVDVTGDFRSKLFLKTPAEANRFLKEILPVFEKHNKTLIFRTWTLGAYEIGDLIWNPKTYKKVFQGIDSKSFIISLKYGEGDFFRHLSLNPLFFADERPKLLELQARREYEGFGEYPSFVGWQYENYRNQLLGKANLAGISVWTQTGGWSSFQNITFLKGSSYWNELNSFVSLKLFTEPNWTLEDCLQKFYGKKDLNDFIRFLRLSDLVIENLLYDPCFAKQSFYVHRVRIPTLLHITWDRITVSDPFRSVYSVLNSTPSESMRLGEEAFSSLEEMKRISKKLDLPYDFRFQSKTFRLILNCRKLLYTEDVALFLETKRLAKEFHKKYPKTFRFQISRPKSKPSFVSGLFLKLFLRRRSKYRLLDKILFHPILRKIYYLVFLGIRSRLPDFINRQGMPIRELLS</sequence>
<name>A0A4R9FMZ0_9LEPT</name>
<keyword evidence="2" id="KW-1185">Reference proteome</keyword>
<dbReference type="SUPFAM" id="SSF51445">
    <property type="entry name" value="(Trans)glycosidases"/>
    <property type="match status" value="1"/>
</dbReference>
<protein>
    <submittedName>
        <fullName evidence="1">Glycosyl hydrolase family 67</fullName>
    </submittedName>
</protein>
<keyword evidence="1" id="KW-0378">Hydrolase</keyword>
<dbReference type="OrthoDB" id="339499at2"/>
<dbReference type="EMBL" id="RQEP01000019">
    <property type="protein sequence ID" value="TGJ99419.1"/>
    <property type="molecule type" value="Genomic_DNA"/>
</dbReference>
<dbReference type="Proteomes" id="UP000297453">
    <property type="component" value="Unassembled WGS sequence"/>
</dbReference>
<evidence type="ECO:0000313" key="1">
    <source>
        <dbReference type="EMBL" id="TGJ99419.1"/>
    </source>
</evidence>
<dbReference type="GO" id="GO:0016787">
    <property type="term" value="F:hydrolase activity"/>
    <property type="evidence" value="ECO:0007669"/>
    <property type="project" value="UniProtKB-KW"/>
</dbReference>
<accession>A0A4R9FMZ0</accession>
<reference evidence="1" key="1">
    <citation type="journal article" date="2019" name="PLoS Negl. Trop. Dis.">
        <title>Revisiting the worldwide diversity of Leptospira species in the environment.</title>
        <authorList>
            <person name="Vincent A.T."/>
            <person name="Schiettekatte O."/>
            <person name="Bourhy P."/>
            <person name="Veyrier F.J."/>
            <person name="Picardeau M."/>
        </authorList>
    </citation>
    <scope>NUCLEOTIDE SEQUENCE [LARGE SCALE GENOMIC DNA]</scope>
    <source>
        <strain evidence="1">SSS9</strain>
    </source>
</reference>
<evidence type="ECO:0000313" key="2">
    <source>
        <dbReference type="Proteomes" id="UP000297453"/>
    </source>
</evidence>
<dbReference type="InterPro" id="IPR017853">
    <property type="entry name" value="GH"/>
</dbReference>
<gene>
    <name evidence="1" type="ORF">EHO59_16290</name>
</gene>
<dbReference type="RefSeq" id="WP_135589511.1">
    <property type="nucleotide sequence ID" value="NZ_RQEP01000019.1"/>
</dbReference>
<dbReference type="AlphaFoldDB" id="A0A4R9FMZ0"/>
<dbReference type="Gene3D" id="3.20.20.80">
    <property type="entry name" value="Glycosidases"/>
    <property type="match status" value="1"/>
</dbReference>
<comment type="caution">
    <text evidence="1">The sequence shown here is derived from an EMBL/GenBank/DDBJ whole genome shotgun (WGS) entry which is preliminary data.</text>
</comment>
<proteinExistence type="predicted"/>
<organism evidence="1 2">
    <name type="scientific">Leptospira semungkisensis</name>
    <dbReference type="NCBI Taxonomy" id="2484985"/>
    <lineage>
        <taxon>Bacteria</taxon>
        <taxon>Pseudomonadati</taxon>
        <taxon>Spirochaetota</taxon>
        <taxon>Spirochaetia</taxon>
        <taxon>Leptospirales</taxon>
        <taxon>Leptospiraceae</taxon>
        <taxon>Leptospira</taxon>
    </lineage>
</organism>